<evidence type="ECO:0000256" key="3">
    <source>
        <dbReference type="ARBA" id="ARBA00022821"/>
    </source>
</evidence>
<dbReference type="InterPro" id="IPR055414">
    <property type="entry name" value="LRR_R13L4/SHOC2-like"/>
</dbReference>
<dbReference type="SMART" id="SM00255">
    <property type="entry name" value="TIR"/>
    <property type="match status" value="1"/>
</dbReference>
<keyword evidence="2" id="KW-0677">Repeat</keyword>
<organism evidence="5 6">
    <name type="scientific">Ceratodon purpureus</name>
    <name type="common">Fire moss</name>
    <name type="synonym">Dicranum purpureum</name>
    <dbReference type="NCBI Taxonomy" id="3225"/>
    <lineage>
        <taxon>Eukaryota</taxon>
        <taxon>Viridiplantae</taxon>
        <taxon>Streptophyta</taxon>
        <taxon>Embryophyta</taxon>
        <taxon>Bryophyta</taxon>
        <taxon>Bryophytina</taxon>
        <taxon>Bryopsida</taxon>
        <taxon>Dicranidae</taxon>
        <taxon>Pseudoditrichales</taxon>
        <taxon>Ditrichaceae</taxon>
        <taxon>Ceratodon</taxon>
    </lineage>
</organism>
<evidence type="ECO:0000313" key="6">
    <source>
        <dbReference type="Proteomes" id="UP000822688"/>
    </source>
</evidence>
<dbReference type="InterPro" id="IPR035897">
    <property type="entry name" value="Toll_tir_struct_dom_sf"/>
</dbReference>
<dbReference type="Pfam" id="PF00931">
    <property type="entry name" value="NB-ARC"/>
    <property type="match status" value="1"/>
</dbReference>
<dbReference type="Pfam" id="PF23598">
    <property type="entry name" value="LRR_14"/>
    <property type="match status" value="1"/>
</dbReference>
<dbReference type="GO" id="GO:0007165">
    <property type="term" value="P:signal transduction"/>
    <property type="evidence" value="ECO:0007669"/>
    <property type="project" value="InterPro"/>
</dbReference>
<comment type="caution">
    <text evidence="5">The sequence shown here is derived from an EMBL/GenBank/DDBJ whole genome shotgun (WGS) entry which is preliminary data.</text>
</comment>
<keyword evidence="1" id="KW-0433">Leucine-rich repeat</keyword>
<dbReference type="InterPro" id="IPR042197">
    <property type="entry name" value="Apaf_helical"/>
</dbReference>
<dbReference type="Gene3D" id="3.80.10.10">
    <property type="entry name" value="Ribonuclease Inhibitor"/>
    <property type="match status" value="2"/>
</dbReference>
<dbReference type="GO" id="GO:0043531">
    <property type="term" value="F:ADP binding"/>
    <property type="evidence" value="ECO:0007669"/>
    <property type="project" value="InterPro"/>
</dbReference>
<accession>A0A8T0IP08</accession>
<protein>
    <recommendedName>
        <fullName evidence="4">TIR domain-containing protein</fullName>
    </recommendedName>
</protein>
<dbReference type="GO" id="GO:0051707">
    <property type="term" value="P:response to other organism"/>
    <property type="evidence" value="ECO:0007669"/>
    <property type="project" value="UniProtKB-ARBA"/>
</dbReference>
<dbReference type="InterPro" id="IPR002182">
    <property type="entry name" value="NB-ARC"/>
</dbReference>
<dbReference type="GO" id="GO:0006952">
    <property type="term" value="P:defense response"/>
    <property type="evidence" value="ECO:0007669"/>
    <property type="project" value="UniProtKB-KW"/>
</dbReference>
<keyword evidence="6" id="KW-1185">Reference proteome</keyword>
<dbReference type="InterPro" id="IPR036390">
    <property type="entry name" value="WH_DNA-bd_sf"/>
</dbReference>
<dbReference type="AlphaFoldDB" id="A0A8T0IP08"/>
<dbReference type="SUPFAM" id="SSF52058">
    <property type="entry name" value="L domain-like"/>
    <property type="match status" value="1"/>
</dbReference>
<dbReference type="Pfam" id="PF01582">
    <property type="entry name" value="TIR"/>
    <property type="match status" value="1"/>
</dbReference>
<evidence type="ECO:0000313" key="5">
    <source>
        <dbReference type="EMBL" id="KAG0584173.1"/>
    </source>
</evidence>
<dbReference type="Proteomes" id="UP000822688">
    <property type="component" value="Chromosome 3"/>
</dbReference>
<evidence type="ECO:0000259" key="4">
    <source>
        <dbReference type="PROSITE" id="PS50104"/>
    </source>
</evidence>
<sequence>MASDVRPLKRLRVAEDEFETYDVFLSHRGPDTKTGFVSYLYNALKDAGLRPFLDCKSIDKGQPSWNCIEHAIRTAPVALVIFSESFAQSEWCLKELHVMLESQPSVKVLPIFYKVRPWEVRRPESGQLKDGFRKLETRCSEADVEQWRVDLRNASELMGWEQSVADRRLEGDLVSEVVGKVFEVANKSLPLDVGDYVVGVKEVAEGIIRTLEDKKNILILGLWGMGGIGKSTLARELYNQLSKRFSASCYVEDVRDKVIRSGEEKVQGCILKDLCTDESTKIKNKSQGKIVLEERLCKNQILLVLDDIFYGMEVNYMISRKMLAKGSMCILTSRDKAVFEELNSFDYNHEIYIHDVQVLSYKDSKQVFTSYAFGGECKIRQGLESLVELISTACGGVPLVLKICGALLKEKENMDYWEEVMLKLKCGDIMGENDEIFRRLRISYDALSLEHQEMFLDIACCLLGQSQDMAKRVWKSQGWFPLLAIRNLVNKALITVDNEGHFAMHDHLRDMGRKIAKEGPCKRLWMPKSLSILKHNEPLPNTLQTLIISNNRNFLYPNLHLSYLKELRILICENTIDVMSLPKNLLWFSWQEQDIFEDEDDDILEDEDDDILEDGSTCRNVDILSIISKSNKLVVLDIIFPSVIEIEKTLHYRNCRHPQMLLGDDFLQFKGLQVLNLYCYNLHMLPESFGALRNLEELDLGGCEKLNSLPESIGRLQKLQKLDLEGSSIGSLPESFGELCNLEELDLRGCEKLNTLPESIGRLQKLRKLNMAWSGIGSLPESFGELCNLEELDLRECEKLNTLPDSIGRLQKLRMVHLFSSGIGSLPESFDELCNLEELDLRGCEKLNTLPESIGRLQKLQKLDLTRSGIGSLPESFGELCNLDELDLWECAKLNTLPESIGRLQKLRKLNMAWSGFGSLPESFGELCNLEELNLRGCEKLNTLPESIAKLPKLRKLDLEGSGIGSLPASLRQLASSANWNP</sequence>
<dbReference type="SMART" id="SM00369">
    <property type="entry name" value="LRR_TYP"/>
    <property type="match status" value="6"/>
</dbReference>
<evidence type="ECO:0000256" key="2">
    <source>
        <dbReference type="ARBA" id="ARBA00022737"/>
    </source>
</evidence>
<gene>
    <name evidence="5" type="ORF">KC19_3G190400</name>
</gene>
<dbReference type="InterPro" id="IPR032675">
    <property type="entry name" value="LRR_dom_sf"/>
</dbReference>
<dbReference type="Pfam" id="PF23282">
    <property type="entry name" value="WHD_ROQ1"/>
    <property type="match status" value="1"/>
</dbReference>
<dbReference type="InterPro" id="IPR027417">
    <property type="entry name" value="P-loop_NTPase"/>
</dbReference>
<dbReference type="InterPro" id="IPR003591">
    <property type="entry name" value="Leu-rich_rpt_typical-subtyp"/>
</dbReference>
<dbReference type="InterPro" id="IPR058192">
    <property type="entry name" value="WHD_ROQ1-like"/>
</dbReference>
<dbReference type="SUPFAM" id="SSF46785">
    <property type="entry name" value="Winged helix' DNA-binding domain"/>
    <property type="match status" value="1"/>
</dbReference>
<feature type="domain" description="TIR" evidence="4">
    <location>
        <begin position="19"/>
        <end position="155"/>
    </location>
</feature>
<dbReference type="Gene3D" id="3.40.50.300">
    <property type="entry name" value="P-loop containing nucleotide triphosphate hydrolases"/>
    <property type="match status" value="1"/>
</dbReference>
<reference evidence="5" key="1">
    <citation type="submission" date="2020-06" db="EMBL/GenBank/DDBJ databases">
        <title>WGS assembly of Ceratodon purpureus strain R40.</title>
        <authorList>
            <person name="Carey S.B."/>
            <person name="Jenkins J."/>
            <person name="Shu S."/>
            <person name="Lovell J.T."/>
            <person name="Sreedasyam A."/>
            <person name="Maumus F."/>
            <person name="Tiley G.P."/>
            <person name="Fernandez-Pozo N."/>
            <person name="Barry K."/>
            <person name="Chen C."/>
            <person name="Wang M."/>
            <person name="Lipzen A."/>
            <person name="Daum C."/>
            <person name="Saski C.A."/>
            <person name="Payton A.C."/>
            <person name="Mcbreen J.C."/>
            <person name="Conrad R.E."/>
            <person name="Kollar L.M."/>
            <person name="Olsson S."/>
            <person name="Huttunen S."/>
            <person name="Landis J.B."/>
            <person name="Wickett N.J."/>
            <person name="Johnson M.G."/>
            <person name="Rensing S.A."/>
            <person name="Grimwood J."/>
            <person name="Schmutz J."/>
            <person name="Mcdaniel S.F."/>
        </authorList>
    </citation>
    <scope>NUCLEOTIDE SEQUENCE</scope>
    <source>
        <strain evidence="5">R40</strain>
    </source>
</reference>
<dbReference type="PRINTS" id="PR00364">
    <property type="entry name" value="DISEASERSIST"/>
</dbReference>
<keyword evidence="3" id="KW-0611">Plant defense</keyword>
<dbReference type="EMBL" id="CM026423">
    <property type="protein sequence ID" value="KAG0584173.1"/>
    <property type="molecule type" value="Genomic_DNA"/>
</dbReference>
<dbReference type="PANTHER" id="PTHR11017:SF385">
    <property type="entry name" value="DISEASE RESISTANCE PROTEIN (TIR-NBS-LRR CLASS)-RELATED"/>
    <property type="match status" value="1"/>
</dbReference>
<dbReference type="Gene3D" id="3.40.50.10140">
    <property type="entry name" value="Toll/interleukin-1 receptor homology (TIR) domain"/>
    <property type="match status" value="1"/>
</dbReference>
<dbReference type="InterPro" id="IPR001611">
    <property type="entry name" value="Leu-rich_rpt"/>
</dbReference>
<evidence type="ECO:0000256" key="1">
    <source>
        <dbReference type="ARBA" id="ARBA00022614"/>
    </source>
</evidence>
<proteinExistence type="predicted"/>
<name>A0A8T0IP08_CERPU</name>
<dbReference type="Pfam" id="PF00560">
    <property type="entry name" value="LRR_1"/>
    <property type="match status" value="2"/>
</dbReference>
<dbReference type="SUPFAM" id="SSF52200">
    <property type="entry name" value="Toll/Interleukin receptor TIR domain"/>
    <property type="match status" value="1"/>
</dbReference>
<dbReference type="PROSITE" id="PS50104">
    <property type="entry name" value="TIR"/>
    <property type="match status" value="1"/>
</dbReference>
<dbReference type="InterPro" id="IPR044974">
    <property type="entry name" value="Disease_R_plants"/>
</dbReference>
<dbReference type="SUPFAM" id="SSF52540">
    <property type="entry name" value="P-loop containing nucleoside triphosphate hydrolases"/>
    <property type="match status" value="1"/>
</dbReference>
<dbReference type="Gene3D" id="1.10.8.430">
    <property type="entry name" value="Helical domain of apoptotic protease-activating factors"/>
    <property type="match status" value="1"/>
</dbReference>
<dbReference type="InterPro" id="IPR000157">
    <property type="entry name" value="TIR_dom"/>
</dbReference>
<dbReference type="PANTHER" id="PTHR11017">
    <property type="entry name" value="LEUCINE-RICH REPEAT-CONTAINING PROTEIN"/>
    <property type="match status" value="1"/>
</dbReference>